<dbReference type="GO" id="GO:0005993">
    <property type="term" value="P:trehalose catabolic process"/>
    <property type="evidence" value="ECO:0007669"/>
    <property type="project" value="TreeGrafter"/>
</dbReference>
<comment type="caution">
    <text evidence="1">The sequence shown here is derived from an EMBL/GenBank/DDBJ whole genome shotgun (WGS) entry which is preliminary data.</text>
</comment>
<protein>
    <submittedName>
        <fullName evidence="1">Alpha,alpha-trehalase</fullName>
    </submittedName>
</protein>
<name>T1C6M7_9ZZZZ</name>
<accession>T1C6M7</accession>
<dbReference type="PANTHER" id="PTHR23403">
    <property type="entry name" value="TREHALASE"/>
    <property type="match status" value="1"/>
</dbReference>
<dbReference type="Gene3D" id="1.50.10.10">
    <property type="match status" value="1"/>
</dbReference>
<reference evidence="1" key="1">
    <citation type="submission" date="2013-08" db="EMBL/GenBank/DDBJ databases">
        <authorList>
            <person name="Mendez C."/>
            <person name="Richter M."/>
            <person name="Ferrer M."/>
            <person name="Sanchez J."/>
        </authorList>
    </citation>
    <scope>NUCLEOTIDE SEQUENCE</scope>
</reference>
<dbReference type="InterPro" id="IPR001661">
    <property type="entry name" value="Glyco_hydro_37"/>
</dbReference>
<dbReference type="AlphaFoldDB" id="T1C6M7"/>
<proteinExistence type="predicted"/>
<dbReference type="InterPro" id="IPR012341">
    <property type="entry name" value="6hp_glycosidase-like_sf"/>
</dbReference>
<organism evidence="1">
    <name type="scientific">mine drainage metagenome</name>
    <dbReference type="NCBI Taxonomy" id="410659"/>
    <lineage>
        <taxon>unclassified sequences</taxon>
        <taxon>metagenomes</taxon>
        <taxon>ecological metagenomes</taxon>
    </lineage>
</organism>
<dbReference type="EMBL" id="AUZY01004793">
    <property type="protein sequence ID" value="EQD61760.1"/>
    <property type="molecule type" value="Genomic_DNA"/>
</dbReference>
<dbReference type="PANTHER" id="PTHR23403:SF6">
    <property type="entry name" value="CYTOSOLIC NEUTRAL TREHALASE-RELATED"/>
    <property type="match status" value="1"/>
</dbReference>
<dbReference type="GO" id="GO:0004555">
    <property type="term" value="F:alpha,alpha-trehalase activity"/>
    <property type="evidence" value="ECO:0007669"/>
    <property type="project" value="InterPro"/>
</dbReference>
<feature type="non-terminal residue" evidence="1">
    <location>
        <position position="240"/>
    </location>
</feature>
<feature type="non-terminal residue" evidence="1">
    <location>
        <position position="1"/>
    </location>
</feature>
<evidence type="ECO:0000313" key="1">
    <source>
        <dbReference type="EMBL" id="EQD61760.1"/>
    </source>
</evidence>
<dbReference type="SUPFAM" id="SSF48208">
    <property type="entry name" value="Six-hairpin glycosidases"/>
    <property type="match status" value="1"/>
</dbReference>
<gene>
    <name evidence="1" type="ORF">B1B_07536</name>
</gene>
<reference evidence="1" key="2">
    <citation type="journal article" date="2014" name="ISME J.">
        <title>Microbial stratification in low pH oxic and suboxic macroscopic growths along an acid mine drainage.</title>
        <authorList>
            <person name="Mendez-Garcia C."/>
            <person name="Mesa V."/>
            <person name="Sprenger R.R."/>
            <person name="Richter M."/>
            <person name="Diez M.S."/>
            <person name="Solano J."/>
            <person name="Bargiela R."/>
            <person name="Golyshina O.V."/>
            <person name="Manteca A."/>
            <person name="Ramos J.L."/>
            <person name="Gallego J.R."/>
            <person name="Llorente I."/>
            <person name="Martins Dos Santos V.A."/>
            <person name="Jensen O.N."/>
            <person name="Pelaez A.I."/>
            <person name="Sanchez J."/>
            <person name="Ferrer M."/>
        </authorList>
    </citation>
    <scope>NUCLEOTIDE SEQUENCE</scope>
</reference>
<dbReference type="InterPro" id="IPR008928">
    <property type="entry name" value="6-hairpin_glycosidase_sf"/>
</dbReference>
<sequence length="240" mass="27236">FASRSAATAWLRRAYPLVVKDYSTWERRKQLAGDTGLSRYFDYGGPEPAEELGSAKYYRDVIRFLIAHPGENRGYLVRAPRHPSAAEVTRLARVSCNVRASRICARAWYGGYRLTGKYYRGDRAMRESGFDTTFRFGAFSGSATDYASVGLNSLLYRYALDLSAFARRLGNPAAARHWAAAAAARKRAINKYLWNSRLGLYTDYDFVTRKRSYYMFITTFYPLWAGAASKAQARAVRDNL</sequence>
<dbReference type="Pfam" id="PF01204">
    <property type="entry name" value="Trehalase"/>
    <property type="match status" value="1"/>
</dbReference>